<evidence type="ECO:0000313" key="2">
    <source>
        <dbReference type="EMBL" id="ERN05830.1"/>
    </source>
</evidence>
<dbReference type="Proteomes" id="UP000017836">
    <property type="component" value="Unassembled WGS sequence"/>
</dbReference>
<dbReference type="EMBL" id="KI393980">
    <property type="protein sequence ID" value="ERN05830.1"/>
    <property type="molecule type" value="Genomic_DNA"/>
</dbReference>
<protein>
    <submittedName>
        <fullName evidence="2">Uncharacterized protein</fullName>
    </submittedName>
</protein>
<dbReference type="InterPro" id="IPR023213">
    <property type="entry name" value="CAT-like_dom_sf"/>
</dbReference>
<dbReference type="PANTHER" id="PTHR31896">
    <property type="entry name" value="FAMILY REGULATORY PROTEIN, PUTATIVE (AFU_ORTHOLOGUE AFUA_3G14730)-RELATED"/>
    <property type="match status" value="1"/>
</dbReference>
<dbReference type="InterPro" id="IPR051283">
    <property type="entry name" value="Sec_Metabolite_Acyltrans"/>
</dbReference>
<gene>
    <name evidence="2" type="ORF">AMTR_s00006p00261160</name>
</gene>
<dbReference type="HOGENOM" id="CLU_1940932_0_0_1"/>
<accession>W1PFJ1</accession>
<proteinExistence type="predicted"/>
<dbReference type="Pfam" id="PF02458">
    <property type="entry name" value="Transferase"/>
    <property type="match status" value="1"/>
</dbReference>
<dbReference type="Gene3D" id="3.30.559.10">
    <property type="entry name" value="Chloramphenicol acetyltransferase-like domain"/>
    <property type="match status" value="1"/>
</dbReference>
<evidence type="ECO:0000256" key="1">
    <source>
        <dbReference type="ARBA" id="ARBA00022679"/>
    </source>
</evidence>
<keyword evidence="1" id="KW-0808">Transferase</keyword>
<sequence length="130" mass="14054">MGDSEEVSRVSSCTIAPAKASQEQQLEVAPSKHHLLTGGYIQEGLVLPKPDPDPNSEFSSSSMDSVLHRLKASLSECLSYFFPLAGRLASKPDGSITIHCNDAGVEFVYAKAIHITLDDILVSPYVPPLW</sequence>
<dbReference type="OMA" id="CTIAPAK"/>
<evidence type="ECO:0000313" key="3">
    <source>
        <dbReference type="Proteomes" id="UP000017836"/>
    </source>
</evidence>
<keyword evidence="3" id="KW-1185">Reference proteome</keyword>
<name>W1PFJ1_AMBTC</name>
<organism evidence="2 3">
    <name type="scientific">Amborella trichopoda</name>
    <dbReference type="NCBI Taxonomy" id="13333"/>
    <lineage>
        <taxon>Eukaryota</taxon>
        <taxon>Viridiplantae</taxon>
        <taxon>Streptophyta</taxon>
        <taxon>Embryophyta</taxon>
        <taxon>Tracheophyta</taxon>
        <taxon>Spermatophyta</taxon>
        <taxon>Magnoliopsida</taxon>
        <taxon>Amborellales</taxon>
        <taxon>Amborellaceae</taxon>
        <taxon>Amborella</taxon>
    </lineage>
</organism>
<dbReference type="Gramene" id="ERN05830">
    <property type="protein sequence ID" value="ERN05830"/>
    <property type="gene ID" value="AMTR_s00006p00261160"/>
</dbReference>
<reference evidence="3" key="1">
    <citation type="journal article" date="2013" name="Science">
        <title>The Amborella genome and the evolution of flowering plants.</title>
        <authorList>
            <consortium name="Amborella Genome Project"/>
        </authorList>
    </citation>
    <scope>NUCLEOTIDE SEQUENCE [LARGE SCALE GENOMIC DNA]</scope>
</reference>
<dbReference type="GO" id="GO:0016740">
    <property type="term" value="F:transferase activity"/>
    <property type="evidence" value="ECO:0007669"/>
    <property type="project" value="UniProtKB-KW"/>
</dbReference>
<dbReference type="PANTHER" id="PTHR31896:SF12">
    <property type="entry name" value="HXXXD-TYPE ACYL-TRANSFERASE FAMILY PROTEIN"/>
    <property type="match status" value="1"/>
</dbReference>
<dbReference type="AlphaFoldDB" id="W1PFJ1"/>